<keyword evidence="2 5" id="KW-0689">Ribosomal protein</keyword>
<sequence>MPVPKKKTSTSRKNRRRKNIKLSIKAVVQCKKCKEDKLPHTICKECGF</sequence>
<evidence type="ECO:0000256" key="5">
    <source>
        <dbReference type="HAMAP-Rule" id="MF_00340"/>
    </source>
</evidence>
<name>A0A2G9XED3_UNCKA</name>
<evidence type="ECO:0000313" key="6">
    <source>
        <dbReference type="EMBL" id="PIP04651.1"/>
    </source>
</evidence>
<dbReference type="Pfam" id="PF01783">
    <property type="entry name" value="Ribosomal_L32p"/>
    <property type="match status" value="1"/>
</dbReference>
<evidence type="ECO:0000256" key="3">
    <source>
        <dbReference type="ARBA" id="ARBA00023274"/>
    </source>
</evidence>
<dbReference type="NCBIfam" id="TIGR01031">
    <property type="entry name" value="rpmF_bact"/>
    <property type="match status" value="1"/>
</dbReference>
<proteinExistence type="inferred from homology"/>
<evidence type="ECO:0000313" key="7">
    <source>
        <dbReference type="Proteomes" id="UP000231388"/>
    </source>
</evidence>
<dbReference type="PANTHER" id="PTHR35534:SF1">
    <property type="entry name" value="LARGE RIBOSOMAL SUBUNIT PROTEIN BL32"/>
    <property type="match status" value="1"/>
</dbReference>
<gene>
    <name evidence="5" type="primary">rpmF</name>
    <name evidence="6" type="ORF">COX53_01410</name>
</gene>
<comment type="caution">
    <text evidence="6">The sequence shown here is derived from an EMBL/GenBank/DDBJ whole genome shotgun (WGS) entry which is preliminary data.</text>
</comment>
<dbReference type="PANTHER" id="PTHR35534">
    <property type="entry name" value="50S RIBOSOMAL PROTEIN L32"/>
    <property type="match status" value="1"/>
</dbReference>
<dbReference type="AlphaFoldDB" id="A0A2G9XED3"/>
<accession>A0A2G9XED3</accession>
<dbReference type="EMBL" id="PCQY01000018">
    <property type="protein sequence ID" value="PIP04651.1"/>
    <property type="molecule type" value="Genomic_DNA"/>
</dbReference>
<dbReference type="GO" id="GO:0003735">
    <property type="term" value="F:structural constituent of ribosome"/>
    <property type="evidence" value="ECO:0007669"/>
    <property type="project" value="InterPro"/>
</dbReference>
<evidence type="ECO:0000256" key="1">
    <source>
        <dbReference type="ARBA" id="ARBA00008560"/>
    </source>
</evidence>
<evidence type="ECO:0000256" key="2">
    <source>
        <dbReference type="ARBA" id="ARBA00022980"/>
    </source>
</evidence>
<protein>
    <recommendedName>
        <fullName evidence="4 5">Large ribosomal subunit protein bL32</fullName>
    </recommendedName>
</protein>
<dbReference type="GO" id="GO:0015934">
    <property type="term" value="C:large ribosomal subunit"/>
    <property type="evidence" value="ECO:0007669"/>
    <property type="project" value="InterPro"/>
</dbReference>
<dbReference type="HAMAP" id="MF_00340">
    <property type="entry name" value="Ribosomal_bL32"/>
    <property type="match status" value="1"/>
</dbReference>
<organism evidence="6 7">
    <name type="scientific">candidate division WWE3 bacterium CG23_combo_of_CG06-09_8_20_14_all_40_14</name>
    <dbReference type="NCBI Taxonomy" id="1975095"/>
    <lineage>
        <taxon>Bacteria</taxon>
        <taxon>Katanobacteria</taxon>
    </lineage>
</organism>
<evidence type="ECO:0000256" key="4">
    <source>
        <dbReference type="ARBA" id="ARBA00035178"/>
    </source>
</evidence>
<comment type="similarity">
    <text evidence="1 5">Belongs to the bacterial ribosomal protein bL32 family.</text>
</comment>
<dbReference type="SUPFAM" id="SSF57829">
    <property type="entry name" value="Zn-binding ribosomal proteins"/>
    <property type="match status" value="1"/>
</dbReference>
<dbReference type="InterPro" id="IPR011332">
    <property type="entry name" value="Ribosomal_zn-bd"/>
</dbReference>
<dbReference type="InterPro" id="IPR044957">
    <property type="entry name" value="Ribosomal_bL32_bact"/>
</dbReference>
<reference evidence="6 7" key="1">
    <citation type="submission" date="2017-09" db="EMBL/GenBank/DDBJ databases">
        <title>Depth-based differentiation of microbial function through sediment-hosted aquifers and enrichment of novel symbionts in the deep terrestrial subsurface.</title>
        <authorList>
            <person name="Probst A.J."/>
            <person name="Ladd B."/>
            <person name="Jarett J.K."/>
            <person name="Geller-Mcgrath D.E."/>
            <person name="Sieber C.M."/>
            <person name="Emerson J.B."/>
            <person name="Anantharaman K."/>
            <person name="Thomas B.C."/>
            <person name="Malmstrom R."/>
            <person name="Stieglmeier M."/>
            <person name="Klingl A."/>
            <person name="Woyke T."/>
            <person name="Ryan C.M."/>
            <person name="Banfield J.F."/>
        </authorList>
    </citation>
    <scope>NUCLEOTIDE SEQUENCE [LARGE SCALE GENOMIC DNA]</scope>
    <source>
        <strain evidence="6">CG23_combo_of_CG06-09_8_20_14_all_40_14</strain>
    </source>
</reference>
<keyword evidence="3 5" id="KW-0687">Ribonucleoprotein</keyword>
<dbReference type="Proteomes" id="UP000231388">
    <property type="component" value="Unassembled WGS sequence"/>
</dbReference>
<dbReference type="InterPro" id="IPR002677">
    <property type="entry name" value="Ribosomal_bL32"/>
</dbReference>
<dbReference type="GO" id="GO:0006412">
    <property type="term" value="P:translation"/>
    <property type="evidence" value="ECO:0007669"/>
    <property type="project" value="UniProtKB-UniRule"/>
</dbReference>